<dbReference type="Pfam" id="PF00037">
    <property type="entry name" value="Fer4"/>
    <property type="match status" value="1"/>
</dbReference>
<name>A0A0M0BNN3_9ARCH</name>
<dbReference type="InterPro" id="IPR027417">
    <property type="entry name" value="P-loop_NTPase"/>
</dbReference>
<dbReference type="SUPFAM" id="SSF54862">
    <property type="entry name" value="4Fe-4S ferredoxins"/>
    <property type="match status" value="1"/>
</dbReference>
<dbReference type="PRINTS" id="PR01868">
    <property type="entry name" value="ABCEFAMILY"/>
</dbReference>
<comment type="caution">
    <text evidence="5">The sequence shown here is derived from an EMBL/GenBank/DDBJ whole genome shotgun (WGS) entry which is preliminary data.</text>
</comment>
<dbReference type="GO" id="GO:0016887">
    <property type="term" value="F:ATP hydrolysis activity"/>
    <property type="evidence" value="ECO:0007669"/>
    <property type="project" value="InterPro"/>
</dbReference>
<evidence type="ECO:0000256" key="2">
    <source>
        <dbReference type="ARBA" id="ARBA00022840"/>
    </source>
</evidence>
<keyword evidence="1" id="KW-0547">Nucleotide-binding</keyword>
<dbReference type="SMART" id="SM00382">
    <property type="entry name" value="AAA"/>
    <property type="match status" value="2"/>
</dbReference>
<evidence type="ECO:0000259" key="3">
    <source>
        <dbReference type="PROSITE" id="PS50893"/>
    </source>
</evidence>
<protein>
    <submittedName>
        <fullName evidence="5">ATPase</fullName>
    </submittedName>
</protein>
<keyword evidence="2" id="KW-0067">ATP-binding</keyword>
<reference evidence="5 6" key="1">
    <citation type="submission" date="2015-06" db="EMBL/GenBank/DDBJ databases">
        <title>New insights into the roles of widespread benthic archaea in carbon and nitrogen cycling.</title>
        <authorList>
            <person name="Lazar C.S."/>
            <person name="Baker B.J."/>
            <person name="Seitz K.W."/>
            <person name="Hyde A.S."/>
            <person name="Dick G.J."/>
            <person name="Hinrichs K.-U."/>
            <person name="Teske A.P."/>
        </authorList>
    </citation>
    <scope>NUCLEOTIDE SEQUENCE [LARGE SCALE GENOMIC DNA]</scope>
    <source>
        <strain evidence="5">DG-45</strain>
    </source>
</reference>
<dbReference type="PROSITE" id="PS00198">
    <property type="entry name" value="4FE4S_FER_1"/>
    <property type="match status" value="1"/>
</dbReference>
<dbReference type="PANTHER" id="PTHR19248">
    <property type="entry name" value="ATP-BINDING TRANSPORT PROTEIN-RELATED"/>
    <property type="match status" value="1"/>
</dbReference>
<dbReference type="EMBL" id="LFWZ01000044">
    <property type="protein sequence ID" value="KON30019.1"/>
    <property type="molecule type" value="Genomic_DNA"/>
</dbReference>
<dbReference type="Gene3D" id="3.40.50.300">
    <property type="entry name" value="P-loop containing nucleotide triphosphate hydrolases"/>
    <property type="match status" value="2"/>
</dbReference>
<accession>A0A0M0BNN3</accession>
<dbReference type="NCBIfam" id="NF009945">
    <property type="entry name" value="PRK13409.1"/>
    <property type="match status" value="1"/>
</dbReference>
<dbReference type="PROSITE" id="PS51379">
    <property type="entry name" value="4FE4S_FER_2"/>
    <property type="match status" value="1"/>
</dbReference>
<feature type="domain" description="4Fe-4S ferredoxin-type" evidence="4">
    <location>
        <begin position="39"/>
        <end position="68"/>
    </location>
</feature>
<dbReference type="InterPro" id="IPR003439">
    <property type="entry name" value="ABC_transporter-like_ATP-bd"/>
</dbReference>
<dbReference type="InterPro" id="IPR017900">
    <property type="entry name" value="4Fe4S_Fe_S_CS"/>
</dbReference>
<proteinExistence type="predicted"/>
<evidence type="ECO:0000259" key="4">
    <source>
        <dbReference type="PROSITE" id="PS51379"/>
    </source>
</evidence>
<dbReference type="InterPro" id="IPR017871">
    <property type="entry name" value="ABC_transporter-like_CS"/>
</dbReference>
<dbReference type="InterPro" id="IPR007209">
    <property type="entry name" value="RNaseL-inhib-like_metal-bd_dom"/>
</dbReference>
<sequence>MRVAVVDKERCRSDKCDLVCIRFCPMVRSRREAIRLEEGKAYVAESLCSGCGICIRKCPFDALRIVNIPDELESEHIHRFGPNAFTLYRLPVPRRGAVVGLLGRNGIGKTTVLRILAGELRPNLGASRDPPDEEAVVERFAGLPLHDYLDGLYGGRLKVVYKPQYVDRIPKVVSGTVGDVLGRLDERGALEEVAGDLDIDHILDRDLGTLSGGELQRAAIATAVCRDVDVYLFDEPSSHLDIHQRMRAARVIRGLVGGGRMVLVAEHDLAVLDYLSEDVFLIYGEPDVYGIVSNIHGVREGINIFINGYIPDENVRFRDSPIVFHVKPPTAPSAGGRPLLGWTELRKSFGDFDLTVEGGEIGEGEVIGVLGENGIGKTTFIRMLAGVEEPDAGGVTGGGAKVSYKPQYLSGTLEGTVEEVLRRAAGGKYGESWFAAEILEPLHVRRLLEREVEVLSGGELQRAAIAECLSRTADIYLLDEPSAYLDVEERLAMARAIRRITKMSAVTAFVVEHDIVAQDFIADTLMVFAGEAGRRGHGGRPMRLEEGMNAFLGEMGVTFRRDPETKRPRVNKEGSRLDREQKKTGRYYYVVCAGRK</sequence>
<dbReference type="SUPFAM" id="SSF52540">
    <property type="entry name" value="P-loop containing nucleoside triphosphate hydrolases"/>
    <property type="match status" value="2"/>
</dbReference>
<dbReference type="GO" id="GO:0016491">
    <property type="term" value="F:oxidoreductase activity"/>
    <property type="evidence" value="ECO:0007669"/>
    <property type="project" value="UniProtKB-ARBA"/>
</dbReference>
<dbReference type="InterPro" id="IPR003593">
    <property type="entry name" value="AAA+_ATPase"/>
</dbReference>
<feature type="domain" description="ABC transporter" evidence="3">
    <location>
        <begin position="63"/>
        <end position="308"/>
    </location>
</feature>
<dbReference type="InterPro" id="IPR013283">
    <property type="entry name" value="RLI1"/>
</dbReference>
<dbReference type="GO" id="GO:0005524">
    <property type="term" value="F:ATP binding"/>
    <property type="evidence" value="ECO:0007669"/>
    <property type="project" value="UniProtKB-KW"/>
</dbReference>
<gene>
    <name evidence="5" type="ORF">AC482_04920</name>
</gene>
<dbReference type="AlphaFoldDB" id="A0A0M0BNN3"/>
<dbReference type="InterPro" id="IPR017896">
    <property type="entry name" value="4Fe4S_Fe-S-bd"/>
</dbReference>
<evidence type="ECO:0000313" key="5">
    <source>
        <dbReference type="EMBL" id="KON30019.1"/>
    </source>
</evidence>
<dbReference type="PROSITE" id="PS00211">
    <property type="entry name" value="ABC_TRANSPORTER_1"/>
    <property type="match status" value="2"/>
</dbReference>
<feature type="domain" description="ABC transporter" evidence="3">
    <location>
        <begin position="340"/>
        <end position="555"/>
    </location>
</feature>
<evidence type="ECO:0000256" key="1">
    <source>
        <dbReference type="ARBA" id="ARBA00022741"/>
    </source>
</evidence>
<organism evidence="5 6">
    <name type="scientific">miscellaneous Crenarchaeota group-15 archaeon DG-45</name>
    <dbReference type="NCBI Taxonomy" id="1685127"/>
    <lineage>
        <taxon>Archaea</taxon>
        <taxon>Candidatus Bathyarchaeota</taxon>
        <taxon>MCG-15</taxon>
    </lineage>
</organism>
<dbReference type="Proteomes" id="UP000037210">
    <property type="component" value="Unassembled WGS sequence"/>
</dbReference>
<dbReference type="Pfam" id="PF04068">
    <property type="entry name" value="Fer4_RLI"/>
    <property type="match status" value="1"/>
</dbReference>
<dbReference type="PROSITE" id="PS50893">
    <property type="entry name" value="ABC_TRANSPORTER_2"/>
    <property type="match status" value="2"/>
</dbReference>
<evidence type="ECO:0000313" key="6">
    <source>
        <dbReference type="Proteomes" id="UP000037210"/>
    </source>
</evidence>
<dbReference type="Pfam" id="PF00005">
    <property type="entry name" value="ABC_tran"/>
    <property type="match status" value="2"/>
</dbReference>
<dbReference type="FunFam" id="3.40.50.300:FF:001546">
    <property type="entry name" value="RNase L inhibitor homolog"/>
    <property type="match status" value="1"/>
</dbReference>
<dbReference type="PATRIC" id="fig|1685127.3.peg.1308"/>